<evidence type="ECO:0000313" key="1">
    <source>
        <dbReference type="EMBL" id="CAH1232343.1"/>
    </source>
</evidence>
<dbReference type="Proteomes" id="UP000838821">
    <property type="component" value="Unassembled WGS sequence"/>
</dbReference>
<evidence type="ECO:0000313" key="2">
    <source>
        <dbReference type="Proteomes" id="UP000838821"/>
    </source>
</evidence>
<dbReference type="RefSeq" id="WP_236293465.1">
    <property type="nucleotide sequence ID" value="NZ_CAKMMW010000049.1"/>
</dbReference>
<keyword evidence="2" id="KW-1185">Reference proteome</keyword>
<protein>
    <submittedName>
        <fullName evidence="1">Uncharacterized protein</fullName>
    </submittedName>
</protein>
<dbReference type="Pfam" id="PF24689">
    <property type="entry name" value="TriTu"/>
    <property type="match status" value="1"/>
</dbReference>
<organism evidence="1 2">
    <name type="scientific">Paenibacillus allorhizoplanae</name>
    <dbReference type="NCBI Taxonomy" id="2905648"/>
    <lineage>
        <taxon>Bacteria</taxon>
        <taxon>Bacillati</taxon>
        <taxon>Bacillota</taxon>
        <taxon>Bacilli</taxon>
        <taxon>Bacillales</taxon>
        <taxon>Paenibacillaceae</taxon>
        <taxon>Paenibacillus</taxon>
    </lineage>
</organism>
<accession>A0ABN8HAH8</accession>
<dbReference type="EMBL" id="CAKMMW010000049">
    <property type="protein sequence ID" value="CAH1232343.1"/>
    <property type="molecule type" value="Genomic_DNA"/>
</dbReference>
<reference evidence="1" key="1">
    <citation type="submission" date="2022-01" db="EMBL/GenBank/DDBJ databases">
        <authorList>
            <person name="Criscuolo A."/>
        </authorList>
    </citation>
    <scope>NUCLEOTIDE SEQUENCE</scope>
    <source>
        <strain evidence="1">CIP111891</strain>
    </source>
</reference>
<dbReference type="InterPro" id="IPR057062">
    <property type="entry name" value="TriTu"/>
</dbReference>
<proteinExistence type="predicted"/>
<sequence>MRTRFQLWAENKKNELEEEAIKMEYVKHKNPDESRIPNPSTGVIYESENCLGQVTVWKSRQMEYEVVNIDTGEMILWKYIERLPDEPDFNEILEQFFHVLQTGIKP</sequence>
<name>A0ABN8HAH8_9BACL</name>
<gene>
    <name evidence="1" type="ORF">PAECIP111891_06992</name>
</gene>
<comment type="caution">
    <text evidence="1">The sequence shown here is derived from an EMBL/GenBank/DDBJ whole genome shotgun (WGS) entry which is preliminary data.</text>
</comment>